<sequence>MPGVKRLDDRKVYESVHAVNPAHFTIHSAVHAVREDILMCAARPLDQPARSLSYSRAHNLRCWIDSFRGIQIEELLPSSTLVHGWLVRGHSWSADGCVIPPPFLISDD</sequence>
<name>A0A5B9E1T7_9GAMM</name>
<gene>
    <name evidence="1" type="ORF">CS053_10825</name>
</gene>
<dbReference type="RefSeq" id="WP_147627432.1">
    <property type="nucleotide sequence ID" value="NZ_CP042807.1"/>
</dbReference>
<evidence type="ECO:0000313" key="1">
    <source>
        <dbReference type="EMBL" id="QEE24935.1"/>
    </source>
</evidence>
<accession>A0A5B9E1T7</accession>
<dbReference type="AlphaFoldDB" id="A0A5B9E1T7"/>
<evidence type="ECO:0000313" key="2">
    <source>
        <dbReference type="Proteomes" id="UP000321807"/>
    </source>
</evidence>
<dbReference type="Proteomes" id="UP000321807">
    <property type="component" value="Chromosome"/>
</dbReference>
<protein>
    <submittedName>
        <fullName evidence="1">Uncharacterized protein</fullName>
    </submittedName>
</protein>
<dbReference type="EMBL" id="CP042807">
    <property type="protein sequence ID" value="QEE24935.1"/>
    <property type="molecule type" value="Genomic_DNA"/>
</dbReference>
<proteinExistence type="predicted"/>
<organism evidence="1 2">
    <name type="scientific">Rhodanobacter glycinis</name>
    <dbReference type="NCBI Taxonomy" id="582702"/>
    <lineage>
        <taxon>Bacteria</taxon>
        <taxon>Pseudomonadati</taxon>
        <taxon>Pseudomonadota</taxon>
        <taxon>Gammaproteobacteria</taxon>
        <taxon>Lysobacterales</taxon>
        <taxon>Rhodanobacteraceae</taxon>
        <taxon>Rhodanobacter</taxon>
    </lineage>
</organism>
<dbReference type="KEGG" id="rgl:CS053_10825"/>
<reference evidence="1 2" key="1">
    <citation type="submission" date="2019-08" db="EMBL/GenBank/DDBJ databases">
        <title>Complete genome sequence of Rhodanobacter glycinis strain T01E-68 isolated from tomato root.</title>
        <authorList>
            <person name="Weon H.-Y."/>
            <person name="Lee S.A."/>
        </authorList>
    </citation>
    <scope>NUCLEOTIDE SEQUENCE [LARGE SCALE GENOMIC DNA]</scope>
    <source>
        <strain evidence="1 2">T01E-68</strain>
    </source>
</reference>